<evidence type="ECO:0000313" key="3">
    <source>
        <dbReference type="Proteomes" id="UP000298663"/>
    </source>
</evidence>
<proteinExistence type="predicted"/>
<dbReference type="PANTHER" id="PTHR10492:SF57">
    <property type="entry name" value="ATP-DEPENDENT DNA HELICASE"/>
    <property type="match status" value="1"/>
</dbReference>
<dbReference type="PANTHER" id="PTHR10492">
    <property type="match status" value="1"/>
</dbReference>
<dbReference type="EMBL" id="AZBU02000003">
    <property type="protein sequence ID" value="TKR86619.1"/>
    <property type="molecule type" value="Genomic_DNA"/>
</dbReference>
<dbReference type="Gene3D" id="3.40.50.300">
    <property type="entry name" value="P-loop containing nucleotide triphosphate hydrolases"/>
    <property type="match status" value="1"/>
</dbReference>
<evidence type="ECO:0000313" key="2">
    <source>
        <dbReference type="EMBL" id="TKR86619.1"/>
    </source>
</evidence>
<dbReference type="SUPFAM" id="SSF52540">
    <property type="entry name" value="P-loop containing nucleoside triphosphate hydrolases"/>
    <property type="match status" value="1"/>
</dbReference>
<comment type="caution">
    <text evidence="2">The sequence shown here is derived from an EMBL/GenBank/DDBJ whole genome shotgun (WGS) entry which is preliminary data.</text>
</comment>
<gene>
    <name evidence="2" type="ORF">L596_011175</name>
</gene>
<dbReference type="OrthoDB" id="10056572at2759"/>
<dbReference type="STRING" id="34508.A0A4U5NSW6"/>
<dbReference type="Proteomes" id="UP000298663">
    <property type="component" value="Unassembled WGS sequence"/>
</dbReference>
<dbReference type="AlphaFoldDB" id="A0A4U5NSW6"/>
<reference evidence="2 3" key="2">
    <citation type="journal article" date="2019" name="G3 (Bethesda)">
        <title>Hybrid Assembly of the Genome of the Entomopathogenic Nematode Steinernema carpocapsae Identifies the X-Chromosome.</title>
        <authorList>
            <person name="Serra L."/>
            <person name="Macchietto M."/>
            <person name="Macias-Munoz A."/>
            <person name="McGill C.J."/>
            <person name="Rodriguez I.M."/>
            <person name="Rodriguez B."/>
            <person name="Murad R."/>
            <person name="Mortazavi A."/>
        </authorList>
    </citation>
    <scope>NUCLEOTIDE SEQUENCE [LARGE SCALE GENOMIC DNA]</scope>
    <source>
        <strain evidence="2 3">ALL</strain>
    </source>
</reference>
<dbReference type="InterPro" id="IPR027417">
    <property type="entry name" value="P-loop_NTPase"/>
</dbReference>
<name>A0A4U5NSW6_STECR</name>
<protein>
    <recommendedName>
        <fullName evidence="1">DNA helicase Pif1-like 2B domain-containing protein</fullName>
    </recommendedName>
</protein>
<accession>A0A4U5NSW6</accession>
<dbReference type="Pfam" id="PF21530">
    <property type="entry name" value="Pif1_2B_dom"/>
    <property type="match status" value="1"/>
</dbReference>
<keyword evidence="3" id="KW-1185">Reference proteome</keyword>
<dbReference type="InterPro" id="IPR049163">
    <property type="entry name" value="Pif1-like_2B_dom"/>
</dbReference>
<feature type="domain" description="DNA helicase Pif1-like 2B" evidence="1">
    <location>
        <begin position="99"/>
        <end position="138"/>
    </location>
</feature>
<dbReference type="CDD" id="cd18809">
    <property type="entry name" value="SF1_C_RecD"/>
    <property type="match status" value="1"/>
</dbReference>
<reference evidence="2 3" key="1">
    <citation type="journal article" date="2015" name="Genome Biol.">
        <title>Comparative genomics of Steinernema reveals deeply conserved gene regulatory networks.</title>
        <authorList>
            <person name="Dillman A.R."/>
            <person name="Macchietto M."/>
            <person name="Porter C.F."/>
            <person name="Rogers A."/>
            <person name="Williams B."/>
            <person name="Antoshechkin I."/>
            <person name="Lee M.M."/>
            <person name="Goodwin Z."/>
            <person name="Lu X."/>
            <person name="Lewis E.E."/>
            <person name="Goodrich-Blair H."/>
            <person name="Stock S.P."/>
            <person name="Adams B.J."/>
            <person name="Sternberg P.W."/>
            <person name="Mortazavi A."/>
        </authorList>
    </citation>
    <scope>NUCLEOTIDE SEQUENCE [LARGE SCALE GENOMIC DNA]</scope>
    <source>
        <strain evidence="2 3">ALL</strain>
    </source>
</reference>
<dbReference type="Gene3D" id="2.30.30.940">
    <property type="match status" value="1"/>
</dbReference>
<organism evidence="2 3">
    <name type="scientific">Steinernema carpocapsae</name>
    <name type="common">Entomopathogenic nematode</name>
    <dbReference type="NCBI Taxonomy" id="34508"/>
    <lineage>
        <taxon>Eukaryota</taxon>
        <taxon>Metazoa</taxon>
        <taxon>Ecdysozoa</taxon>
        <taxon>Nematoda</taxon>
        <taxon>Chromadorea</taxon>
        <taxon>Rhabditida</taxon>
        <taxon>Tylenchina</taxon>
        <taxon>Panagrolaimomorpha</taxon>
        <taxon>Strongyloidoidea</taxon>
        <taxon>Steinernematidae</taxon>
        <taxon>Steinernema</taxon>
    </lineage>
</organism>
<sequence>MRVREDQQAHKEWLLQLGNDQLAHFDGDKIEIPHKFLAAGDLVTEIFADAIANDDYDEVGKRAILSSKNCRVYKINEDVLKLLPGEAKTYSSYDSVAEVIPHSSLPPHKLELKINATVMLLRNLNIHDGLANGTRLRVGDKAGVTAFTPRITLHTDDGVGPVKLSRHQFPVRLGFALTINKSQGQSFKVVGIDLHEEIFVHGQLYVAFSRATFEEGIKVSVKLDDATMSIVLHRNVVYTEVL</sequence>
<evidence type="ECO:0000259" key="1">
    <source>
        <dbReference type="Pfam" id="PF21530"/>
    </source>
</evidence>